<feature type="compositionally biased region" description="Polar residues" evidence="1">
    <location>
        <begin position="88"/>
        <end position="99"/>
    </location>
</feature>
<dbReference type="EMBL" id="KN817583">
    <property type="protein sequence ID" value="KJA18910.1"/>
    <property type="molecule type" value="Genomic_DNA"/>
</dbReference>
<protein>
    <submittedName>
        <fullName evidence="3">Uncharacterized protein</fullName>
    </submittedName>
</protein>
<organism evidence="3 4">
    <name type="scientific">Hypholoma sublateritium (strain FD-334 SS-4)</name>
    <dbReference type="NCBI Taxonomy" id="945553"/>
    <lineage>
        <taxon>Eukaryota</taxon>
        <taxon>Fungi</taxon>
        <taxon>Dikarya</taxon>
        <taxon>Basidiomycota</taxon>
        <taxon>Agaricomycotina</taxon>
        <taxon>Agaricomycetes</taxon>
        <taxon>Agaricomycetidae</taxon>
        <taxon>Agaricales</taxon>
        <taxon>Agaricineae</taxon>
        <taxon>Strophariaceae</taxon>
        <taxon>Hypholoma</taxon>
    </lineage>
</organism>
<sequence length="120" mass="13122">MAWLDVFSLFATIAVFGGIIYGIIFVTKSINEGVASTKESLKTKGFNVTASGMSIKTSKRFDREDYVDATQRGIVKAMQASSFRRGGSQASDINSMERVTSSSSTSSEEKKKKGIFRTKK</sequence>
<evidence type="ECO:0000256" key="2">
    <source>
        <dbReference type="SAM" id="Phobius"/>
    </source>
</evidence>
<feature type="transmembrane region" description="Helical" evidence="2">
    <location>
        <begin position="6"/>
        <end position="26"/>
    </location>
</feature>
<proteinExistence type="predicted"/>
<keyword evidence="2" id="KW-1133">Transmembrane helix</keyword>
<reference evidence="4" key="1">
    <citation type="submission" date="2014-04" db="EMBL/GenBank/DDBJ databases">
        <title>Evolutionary Origins and Diversification of the Mycorrhizal Mutualists.</title>
        <authorList>
            <consortium name="DOE Joint Genome Institute"/>
            <consortium name="Mycorrhizal Genomics Consortium"/>
            <person name="Kohler A."/>
            <person name="Kuo A."/>
            <person name="Nagy L.G."/>
            <person name="Floudas D."/>
            <person name="Copeland A."/>
            <person name="Barry K.W."/>
            <person name="Cichocki N."/>
            <person name="Veneault-Fourrey C."/>
            <person name="LaButti K."/>
            <person name="Lindquist E.A."/>
            <person name="Lipzen A."/>
            <person name="Lundell T."/>
            <person name="Morin E."/>
            <person name="Murat C."/>
            <person name="Riley R."/>
            <person name="Ohm R."/>
            <person name="Sun H."/>
            <person name="Tunlid A."/>
            <person name="Henrissat B."/>
            <person name="Grigoriev I.V."/>
            <person name="Hibbett D.S."/>
            <person name="Martin F."/>
        </authorList>
    </citation>
    <scope>NUCLEOTIDE SEQUENCE [LARGE SCALE GENOMIC DNA]</scope>
    <source>
        <strain evidence="4">FD-334 SS-4</strain>
    </source>
</reference>
<name>A0A0D2PFJ2_HYPSF</name>
<gene>
    <name evidence="3" type="ORF">HYPSUDRAFT_44758</name>
</gene>
<keyword evidence="4" id="KW-1185">Reference proteome</keyword>
<evidence type="ECO:0000313" key="3">
    <source>
        <dbReference type="EMBL" id="KJA18910.1"/>
    </source>
</evidence>
<feature type="region of interest" description="Disordered" evidence="1">
    <location>
        <begin position="80"/>
        <end position="120"/>
    </location>
</feature>
<evidence type="ECO:0000256" key="1">
    <source>
        <dbReference type="SAM" id="MobiDB-lite"/>
    </source>
</evidence>
<evidence type="ECO:0000313" key="4">
    <source>
        <dbReference type="Proteomes" id="UP000054270"/>
    </source>
</evidence>
<keyword evidence="2" id="KW-0472">Membrane</keyword>
<dbReference type="Proteomes" id="UP000054270">
    <property type="component" value="Unassembled WGS sequence"/>
</dbReference>
<dbReference type="OrthoDB" id="2505950at2759"/>
<accession>A0A0D2PFJ2</accession>
<dbReference type="AlphaFoldDB" id="A0A0D2PFJ2"/>
<keyword evidence="2" id="KW-0812">Transmembrane</keyword>
<dbReference type="OMA" id="GRERHGT"/>